<gene>
    <name evidence="3" type="ORF">PR002_g18328</name>
</gene>
<dbReference type="AlphaFoldDB" id="A0A6A3K310"/>
<dbReference type="EMBL" id="QXFU01001559">
    <property type="protein sequence ID" value="KAE8999898.1"/>
    <property type="molecule type" value="Genomic_DNA"/>
</dbReference>
<feature type="compositionally biased region" description="Basic and acidic residues" evidence="1">
    <location>
        <begin position="97"/>
        <end position="112"/>
    </location>
</feature>
<evidence type="ECO:0000313" key="4">
    <source>
        <dbReference type="Proteomes" id="UP000435112"/>
    </source>
</evidence>
<protein>
    <recommendedName>
        <fullName evidence="2">Retrovirus-related Pol polyprotein from transposon TNT 1-94-like beta-barrel domain-containing protein</fullName>
    </recommendedName>
</protein>
<dbReference type="Proteomes" id="UP000435112">
    <property type="component" value="Unassembled WGS sequence"/>
</dbReference>
<evidence type="ECO:0000313" key="3">
    <source>
        <dbReference type="EMBL" id="KAE8999898.1"/>
    </source>
</evidence>
<evidence type="ECO:0000256" key="1">
    <source>
        <dbReference type="SAM" id="MobiDB-lite"/>
    </source>
</evidence>
<feature type="region of interest" description="Disordered" evidence="1">
    <location>
        <begin position="77"/>
        <end position="113"/>
    </location>
</feature>
<organism evidence="3 4">
    <name type="scientific">Phytophthora rubi</name>
    <dbReference type="NCBI Taxonomy" id="129364"/>
    <lineage>
        <taxon>Eukaryota</taxon>
        <taxon>Sar</taxon>
        <taxon>Stramenopiles</taxon>
        <taxon>Oomycota</taxon>
        <taxon>Peronosporomycetes</taxon>
        <taxon>Peronosporales</taxon>
        <taxon>Peronosporaceae</taxon>
        <taxon>Phytophthora</taxon>
    </lineage>
</organism>
<dbReference type="InterPro" id="IPR054722">
    <property type="entry name" value="PolX-like_BBD"/>
</dbReference>
<accession>A0A6A3K310</accession>
<reference evidence="3 4" key="1">
    <citation type="submission" date="2018-09" db="EMBL/GenBank/DDBJ databases">
        <title>Genomic investigation of the strawberry pathogen Phytophthora fragariae indicates pathogenicity is determined by transcriptional variation in three key races.</title>
        <authorList>
            <person name="Adams T.M."/>
            <person name="Armitage A.D."/>
            <person name="Sobczyk M.K."/>
            <person name="Bates H.J."/>
            <person name="Dunwell J.M."/>
            <person name="Nellist C.F."/>
            <person name="Harrison R.J."/>
        </authorList>
    </citation>
    <scope>NUCLEOTIDE SEQUENCE [LARGE SCALE GENOMIC DNA]</scope>
    <source>
        <strain evidence="3 4">SCRP324</strain>
    </source>
</reference>
<proteinExistence type="predicted"/>
<dbReference type="Pfam" id="PF22936">
    <property type="entry name" value="Pol_BBD"/>
    <property type="match status" value="1"/>
</dbReference>
<comment type="caution">
    <text evidence="3">The sequence shown here is derived from an EMBL/GenBank/DDBJ whole genome shotgun (WGS) entry which is preliminary data.</text>
</comment>
<dbReference type="OrthoDB" id="121036at2759"/>
<feature type="domain" description="Retrovirus-related Pol polyprotein from transposon TNT 1-94-like beta-barrel" evidence="2">
    <location>
        <begin position="154"/>
        <end position="233"/>
    </location>
</feature>
<name>A0A6A3K310_9STRA</name>
<sequence length="250" mass="28548">MDLKTNIERKVLGDYAKPKYMAKKGSTSPLRQPARRLSKSSQTRLMDATTHLVARKAKHLRTRTVKDGTVLPAKFAIIDRNPRDHHNPFPAKQQRAKRSDDRQRQAPRHDSGFEAQEIYDRFGNQGNIDEFKRKINSRGREAGLIAYATVPMPDYGSTRHAAFQEFWLKEIRPYASAIIVGGKKEIIIRGIGDVIHEVADTTGSKRMLEFRDVLYVPDMKFNIMSIAQILKKGTRLVFSSTRCTFFVGKD</sequence>
<evidence type="ECO:0000259" key="2">
    <source>
        <dbReference type="Pfam" id="PF22936"/>
    </source>
</evidence>